<evidence type="ECO:0000313" key="1">
    <source>
        <dbReference type="EMBL" id="QQP93183.1"/>
    </source>
</evidence>
<proteinExistence type="predicted"/>
<organism evidence="1 2">
    <name type="scientific">Skermanella cutis</name>
    <dbReference type="NCBI Taxonomy" id="2775420"/>
    <lineage>
        <taxon>Bacteria</taxon>
        <taxon>Pseudomonadati</taxon>
        <taxon>Pseudomonadota</taxon>
        <taxon>Alphaproteobacteria</taxon>
        <taxon>Rhodospirillales</taxon>
        <taxon>Azospirillaceae</taxon>
        <taxon>Skermanella</taxon>
    </lineage>
</organism>
<reference evidence="1" key="1">
    <citation type="submission" date="2021-02" db="EMBL/GenBank/DDBJ databases">
        <title>Skermanella TT6 skin isolate.</title>
        <authorList>
            <person name="Lee K."/>
            <person name="Ganzorig M."/>
        </authorList>
    </citation>
    <scope>NUCLEOTIDE SEQUENCE</scope>
    <source>
        <strain evidence="1">TT6</strain>
    </source>
</reference>
<dbReference type="InterPro" id="IPR051698">
    <property type="entry name" value="Transposase_11-like"/>
</dbReference>
<geneLocation type="plasmid" evidence="1 2">
    <name>pTT6-1</name>
</geneLocation>
<evidence type="ECO:0000313" key="2">
    <source>
        <dbReference type="Proteomes" id="UP000595197"/>
    </source>
</evidence>
<gene>
    <name evidence="1" type="ORF">IGS68_29055</name>
</gene>
<dbReference type="Proteomes" id="UP000595197">
    <property type="component" value="Plasmid pTT6-1"/>
</dbReference>
<dbReference type="NCBIfam" id="NF033564">
    <property type="entry name" value="transpos_ISAs1"/>
    <property type="match status" value="1"/>
</dbReference>
<dbReference type="PANTHER" id="PTHR30298:SF0">
    <property type="entry name" value="PROTEIN YBFL-RELATED"/>
    <property type="match status" value="1"/>
</dbReference>
<accession>A0ABX7BIT4</accession>
<name>A0ABX7BIT4_9PROT</name>
<dbReference type="EMBL" id="CP067421">
    <property type="protein sequence ID" value="QQP93183.1"/>
    <property type="molecule type" value="Genomic_DNA"/>
</dbReference>
<dbReference type="PANTHER" id="PTHR30298">
    <property type="entry name" value="H REPEAT-ASSOCIATED PREDICTED TRANSPOSASE"/>
    <property type="match status" value="1"/>
</dbReference>
<keyword evidence="1" id="KW-0614">Plasmid</keyword>
<dbReference type="InterPro" id="IPR047647">
    <property type="entry name" value="ISAs1_transpos"/>
</dbReference>
<protein>
    <submittedName>
        <fullName evidence="1">ISAs1 family transposase</fullName>
    </submittedName>
</protein>
<keyword evidence="2" id="KW-1185">Reference proteome</keyword>
<sequence length="201" mass="23011">MCCSRPTPCIAKKTFEAARDSGNALLAQVKANQPGLLATLQEIAAEQPPVERFESVDPKSHGRHETREIETFDVPDKLDAQWDGLIVQAARVSRLTWHKDTRSGFWKATEEVSFYACQIKLDAKTFSQAIRNHWAIENRSHYVRDVTFGEDRCRTRIKPLHFARFRSFAINILRANGVENIARELYVNALNFNNALAYRFS</sequence>